<keyword evidence="2" id="KW-1185">Reference proteome</keyword>
<proteinExistence type="predicted"/>
<gene>
    <name evidence="1" type="ORF">ACFP0N_01555</name>
</gene>
<dbReference type="RefSeq" id="WP_313766456.1">
    <property type="nucleotide sequence ID" value="NZ_BAAAVH010000072.1"/>
</dbReference>
<accession>A0ABW1ENX2</accession>
<name>A0ABW1ENX2_9ACTN</name>
<comment type="caution">
    <text evidence="1">The sequence shown here is derived from an EMBL/GenBank/DDBJ whole genome shotgun (WGS) entry which is preliminary data.</text>
</comment>
<sequence>MHTIRCEIDTEYRDAEALADLAWRWLVEGAERLEGESLQAVLDSTDLVAESLTKSVPCGPPGALWGFFSADTVNRGNGRITHRTRILTRKNLPLLRKWLGEDILLAETALYRLDEHGMPGDPVLRMAAAREEKCQDWVRLSALTPKGRFGSDGQARWGDLLRDHAQELDPSYAQIGYDRTLGRTEHEERVGPPLPRMTLPQSRRFLRGYEWLMVVPREIVQQLGGAEAIRAAGFHRVEELPGGAVLLQAVPEFDGFTGEAVERLWQLVRPALRPGMPKRFSADTEAGDPPSRIWYADTV</sequence>
<dbReference type="Proteomes" id="UP001596067">
    <property type="component" value="Unassembled WGS sequence"/>
</dbReference>
<organism evidence="1 2">
    <name type="scientific">Kitasatospora aburaviensis</name>
    <dbReference type="NCBI Taxonomy" id="67265"/>
    <lineage>
        <taxon>Bacteria</taxon>
        <taxon>Bacillati</taxon>
        <taxon>Actinomycetota</taxon>
        <taxon>Actinomycetes</taxon>
        <taxon>Kitasatosporales</taxon>
        <taxon>Streptomycetaceae</taxon>
        <taxon>Kitasatospora</taxon>
    </lineage>
</organism>
<reference evidence="2" key="1">
    <citation type="journal article" date="2019" name="Int. J. Syst. Evol. Microbiol.">
        <title>The Global Catalogue of Microorganisms (GCM) 10K type strain sequencing project: providing services to taxonomists for standard genome sequencing and annotation.</title>
        <authorList>
            <consortium name="The Broad Institute Genomics Platform"/>
            <consortium name="The Broad Institute Genome Sequencing Center for Infectious Disease"/>
            <person name="Wu L."/>
            <person name="Ma J."/>
        </authorList>
    </citation>
    <scope>NUCLEOTIDE SEQUENCE [LARGE SCALE GENOMIC DNA]</scope>
    <source>
        <strain evidence="2">CGMCC 4.1469</strain>
    </source>
</reference>
<evidence type="ECO:0000313" key="2">
    <source>
        <dbReference type="Proteomes" id="UP001596067"/>
    </source>
</evidence>
<protein>
    <submittedName>
        <fullName evidence="1">Uncharacterized protein</fullName>
    </submittedName>
</protein>
<dbReference type="EMBL" id="JBHSOD010000001">
    <property type="protein sequence ID" value="MFC5883665.1"/>
    <property type="molecule type" value="Genomic_DNA"/>
</dbReference>
<evidence type="ECO:0000313" key="1">
    <source>
        <dbReference type="EMBL" id="MFC5883665.1"/>
    </source>
</evidence>